<proteinExistence type="predicted"/>
<feature type="domain" description="Glutaminase A N-terminal" evidence="3">
    <location>
        <begin position="262"/>
        <end position="499"/>
    </location>
</feature>
<dbReference type="AlphaFoldDB" id="A0AAN6GMC3"/>
<keyword evidence="5" id="KW-1185">Reference proteome</keyword>
<feature type="region of interest" description="Disordered" evidence="1">
    <location>
        <begin position="135"/>
        <end position="161"/>
    </location>
</feature>
<reference evidence="4" key="1">
    <citation type="journal article" date="2023" name="PhytoFront">
        <title>Draft Genome Resources of Seven Strains of Tilletia horrida, Causal Agent of Kernel Smut of Rice.</title>
        <authorList>
            <person name="Khanal S."/>
            <person name="Antony Babu S."/>
            <person name="Zhou X.G."/>
        </authorList>
    </citation>
    <scope>NUCLEOTIDE SEQUENCE</scope>
    <source>
        <strain evidence="4">TX3</strain>
    </source>
</reference>
<dbReference type="PANTHER" id="PTHR31987:SF1">
    <property type="entry name" value="GLUTAMINASE A"/>
    <property type="match status" value="1"/>
</dbReference>
<dbReference type="Proteomes" id="UP001176521">
    <property type="component" value="Unassembled WGS sequence"/>
</dbReference>
<evidence type="ECO:0000313" key="5">
    <source>
        <dbReference type="Proteomes" id="UP001176521"/>
    </source>
</evidence>
<comment type="caution">
    <text evidence="4">The sequence shown here is derived from an EMBL/GenBank/DDBJ whole genome shotgun (WGS) entry which is preliminary data.</text>
</comment>
<evidence type="ECO:0000256" key="1">
    <source>
        <dbReference type="SAM" id="MobiDB-lite"/>
    </source>
</evidence>
<evidence type="ECO:0000259" key="3">
    <source>
        <dbReference type="Pfam" id="PF17168"/>
    </source>
</evidence>
<organism evidence="4 5">
    <name type="scientific">Tilletia horrida</name>
    <dbReference type="NCBI Taxonomy" id="155126"/>
    <lineage>
        <taxon>Eukaryota</taxon>
        <taxon>Fungi</taxon>
        <taxon>Dikarya</taxon>
        <taxon>Basidiomycota</taxon>
        <taxon>Ustilaginomycotina</taxon>
        <taxon>Exobasidiomycetes</taxon>
        <taxon>Tilletiales</taxon>
        <taxon>Tilletiaceae</taxon>
        <taxon>Tilletia</taxon>
    </lineage>
</organism>
<sequence length="950" mass="105170">MPASTRPLTPAAAPAFGFSASILRFAVLVLALFHFFPSTPVRASSLRSIGSSVFVKLADLNRPPALRQDGNSPYIEPLSSDNTGSSESFGMGWKTVDTPVVRLFDGSINQPGFAIVPTGADGKLQSINASASSALFPGNQRMRHVPQPKQKKPAYPGPSSFTPLNPPSIPLIVKGPYLNAWLPSGSLLSATPPNKEGNGGYLAGQYPGFWTSGRGADGDFRLGTHGYIRIDNTTYQWMGDGFGNIVRAGKNANQLSFEYTATRSIFKFEADGVYFTVTFLTPITPDDYLRQSLPLSYVHFELDELSAKNRKVQLYVDIDERWVTGHDYDYQNYPYHLDFADYQGTSQYFVTRNKEQVLTEYRQRAEWGSASFAMRNRVGMSSINQNNIYAQIQFINNGSLNNEHFQIGGPDNSFAFAVDFTVANSTSDALFAIGHFRIPYVSMIKARKQGDPSKGSYRQWRYGYWQAKYPSIADAVVFFLNDFESALENAIKFDQMIEDESKAVMGGGAAGDAFSQLTIWRPSDSRYAAITALSVRQAMATIEITISKNSSGAFNPESDPVYVTLKEISSNGDFQTVDVIFPAFPIFSFLNPNIIRDLLEPIFKYTMSGLYPNKWCVHDLGVYPVGFGHNDGKDEPMPVEESGNMIGMVLHWAQLVGNKTAVPYLKERYAIMAQWANFLIEDSLIPASQLSTDDFAGTASNQTDLAIKGIIGIAALGEIAALIGQDNDAAIYRNISQNYISAWQYLATDQQKTHTKLVYQQDNSWGTLYNLFLDRLLNLNLVSRSVYEMQDAWYPQVAQKYGVPLDSRHTWTKSDWAIFTAATSVSTSTRDLFVQLVHKFVSNGQTDVPFTDLYETVTGDLPKYPFDPTVSFMARPVVGGHFAPLAKQKGDAANGVTEYAFGPEPTKTAYTDAEINQLIKDSVAMETKLSTAGKRDLLAHRRAAARNVLQ</sequence>
<name>A0AAN6GMC3_9BASI</name>
<dbReference type="Pfam" id="PF16335">
    <property type="entry name" value="GtaA_6_Hairpin"/>
    <property type="match status" value="1"/>
</dbReference>
<feature type="compositionally biased region" description="Basic residues" evidence="1">
    <location>
        <begin position="141"/>
        <end position="152"/>
    </location>
</feature>
<dbReference type="PANTHER" id="PTHR31987">
    <property type="entry name" value="GLUTAMINASE A-RELATED"/>
    <property type="match status" value="1"/>
</dbReference>
<dbReference type="Pfam" id="PF17168">
    <property type="entry name" value="DUF5127"/>
    <property type="match status" value="1"/>
</dbReference>
<evidence type="ECO:0000259" key="2">
    <source>
        <dbReference type="Pfam" id="PF16335"/>
    </source>
</evidence>
<evidence type="ECO:0000313" key="4">
    <source>
        <dbReference type="EMBL" id="KAK0541133.1"/>
    </source>
</evidence>
<gene>
    <name evidence="4" type="ORF">OC842_000092</name>
</gene>
<feature type="domain" description="Glutaminase A central" evidence="2">
    <location>
        <begin position="525"/>
        <end position="884"/>
    </location>
</feature>
<dbReference type="InterPro" id="IPR032514">
    <property type="entry name" value="GtaA_central"/>
</dbReference>
<protein>
    <recommendedName>
        <fullName evidence="6">Glutaminase A</fullName>
    </recommendedName>
</protein>
<accession>A0AAN6GMC3</accession>
<evidence type="ECO:0008006" key="6">
    <source>
        <dbReference type="Google" id="ProtNLM"/>
    </source>
</evidence>
<dbReference type="EMBL" id="JAPDMQ010000003">
    <property type="protein sequence ID" value="KAK0541133.1"/>
    <property type="molecule type" value="Genomic_DNA"/>
</dbReference>
<dbReference type="InterPro" id="IPR033433">
    <property type="entry name" value="GtaA_N"/>
</dbReference>
<dbReference type="InterPro" id="IPR052743">
    <property type="entry name" value="Glutaminase_GtaA"/>
</dbReference>